<evidence type="ECO:0000256" key="7">
    <source>
        <dbReference type="ARBA" id="ARBA00047804"/>
    </source>
</evidence>
<dbReference type="PROSITE" id="PS51352">
    <property type="entry name" value="THIOREDOXIN_2"/>
    <property type="match status" value="1"/>
</dbReference>
<organism evidence="10">
    <name type="scientific">Odontella aurita</name>
    <dbReference type="NCBI Taxonomy" id="265563"/>
    <lineage>
        <taxon>Eukaryota</taxon>
        <taxon>Sar</taxon>
        <taxon>Stramenopiles</taxon>
        <taxon>Ochrophyta</taxon>
        <taxon>Bacillariophyta</taxon>
        <taxon>Mediophyceae</taxon>
        <taxon>Biddulphiophycidae</taxon>
        <taxon>Eupodiscales</taxon>
        <taxon>Odontellaceae</taxon>
        <taxon>Odontella</taxon>
    </lineage>
</organism>
<comment type="catalytic activity">
    <reaction evidence="7">
        <text>[protein]-dithiol + NADP(+) = [protein]-disulfide + NADPH + H(+)</text>
        <dbReference type="Rhea" id="RHEA:18753"/>
        <dbReference type="Rhea" id="RHEA-COMP:10593"/>
        <dbReference type="Rhea" id="RHEA-COMP:10594"/>
        <dbReference type="ChEBI" id="CHEBI:15378"/>
        <dbReference type="ChEBI" id="CHEBI:29950"/>
        <dbReference type="ChEBI" id="CHEBI:50058"/>
        <dbReference type="ChEBI" id="CHEBI:57783"/>
        <dbReference type="ChEBI" id="CHEBI:58349"/>
        <dbReference type="EC" id="1.8.1.8"/>
    </reaction>
</comment>
<dbReference type="InterPro" id="IPR036249">
    <property type="entry name" value="Thioredoxin-like_sf"/>
</dbReference>
<comment type="catalytic activity">
    <reaction evidence="6">
        <text>[protein]-dithiol + NAD(+) = [protein]-disulfide + NADH + H(+)</text>
        <dbReference type="Rhea" id="RHEA:18749"/>
        <dbReference type="Rhea" id="RHEA-COMP:10593"/>
        <dbReference type="Rhea" id="RHEA-COMP:10594"/>
        <dbReference type="ChEBI" id="CHEBI:15378"/>
        <dbReference type="ChEBI" id="CHEBI:29950"/>
        <dbReference type="ChEBI" id="CHEBI:50058"/>
        <dbReference type="ChEBI" id="CHEBI:57540"/>
        <dbReference type="ChEBI" id="CHEBI:57945"/>
        <dbReference type="EC" id="1.8.1.8"/>
    </reaction>
</comment>
<dbReference type="PANTHER" id="PTHR13871">
    <property type="entry name" value="THIOREDOXIN"/>
    <property type="match status" value="1"/>
</dbReference>
<reference evidence="10" key="1">
    <citation type="submission" date="2021-01" db="EMBL/GenBank/DDBJ databases">
        <authorList>
            <person name="Corre E."/>
            <person name="Pelletier E."/>
            <person name="Niang G."/>
            <person name="Scheremetjew M."/>
            <person name="Finn R."/>
            <person name="Kale V."/>
            <person name="Holt S."/>
            <person name="Cochrane G."/>
            <person name="Meng A."/>
            <person name="Brown T."/>
            <person name="Cohen L."/>
        </authorList>
    </citation>
    <scope>NUCLEOTIDE SEQUENCE</scope>
    <source>
        <strain evidence="10">Isolate 1302-5</strain>
    </source>
</reference>
<evidence type="ECO:0000256" key="6">
    <source>
        <dbReference type="ARBA" id="ARBA00047388"/>
    </source>
</evidence>
<dbReference type="GO" id="GO:0047134">
    <property type="term" value="F:protein-disulfide reductase [NAD(P)H] activity"/>
    <property type="evidence" value="ECO:0007669"/>
    <property type="project" value="UniProtKB-EC"/>
</dbReference>
<evidence type="ECO:0000256" key="4">
    <source>
        <dbReference type="ARBA" id="ARBA00023027"/>
    </source>
</evidence>
<dbReference type="InterPro" id="IPR013783">
    <property type="entry name" value="Ig-like_fold"/>
</dbReference>
<evidence type="ECO:0000256" key="1">
    <source>
        <dbReference type="ARBA" id="ARBA00012612"/>
    </source>
</evidence>
<dbReference type="AlphaFoldDB" id="A0A7S4K6K6"/>
<dbReference type="PROSITE" id="PS50853">
    <property type="entry name" value="FN3"/>
    <property type="match status" value="1"/>
</dbReference>
<evidence type="ECO:0000256" key="3">
    <source>
        <dbReference type="ARBA" id="ARBA00023002"/>
    </source>
</evidence>
<sequence length="349" mass="38412">MTKRIVLLDATDDSLTVSWPSVAGADRYVLQYRRESDSEEGGDYETLSENLKSTQARKRNLPPESAFSFRARSSSGADGEWIGHEESFRLLTAAEQALRMEAPTATADGNQAAVVRWKAPTGGAEAGTSVDGYELQMRENDGGRGWCTVAPRLGGIEVRKKNLISRLGYQFRVRPVNPSDGRNAFSPPSDPLVGRTLSEGMRRLFSDLEDGALLRGGTTTNIPLDDALAGKEFVLFYASAHWCGPCRQFTPQLTNWYKSVKRQPAGTGVDVVFLSADHDEGSFKSYYSTMPWLAVPYDSDAREGLMAHIRVQGIPRLCVLDGRTGRIIEDNAVGKSLDINRWRQLASGK</sequence>
<dbReference type="Pfam" id="PF13905">
    <property type="entry name" value="Thioredoxin_8"/>
    <property type="match status" value="1"/>
</dbReference>
<proteinExistence type="inferred from homology"/>
<dbReference type="SUPFAM" id="SSF49265">
    <property type="entry name" value="Fibronectin type III"/>
    <property type="match status" value="1"/>
</dbReference>
<gene>
    <name evidence="10" type="ORF">OAUR00152_LOCUS40163</name>
</gene>
<evidence type="ECO:0000256" key="2">
    <source>
        <dbReference type="ARBA" id="ARBA00022737"/>
    </source>
</evidence>
<feature type="domain" description="Thioredoxin" evidence="9">
    <location>
        <begin position="191"/>
        <end position="349"/>
    </location>
</feature>
<keyword evidence="4" id="KW-0520">NAD</keyword>
<comment type="similarity">
    <text evidence="5">Belongs to the nucleoredoxin family.</text>
</comment>
<dbReference type="InterPro" id="IPR013766">
    <property type="entry name" value="Thioredoxin_domain"/>
</dbReference>
<dbReference type="SMART" id="SM00060">
    <property type="entry name" value="FN3"/>
    <property type="match status" value="2"/>
</dbReference>
<keyword evidence="2" id="KW-0677">Repeat</keyword>
<evidence type="ECO:0000256" key="5">
    <source>
        <dbReference type="ARBA" id="ARBA00025782"/>
    </source>
</evidence>
<dbReference type="Gene3D" id="6.10.250.2590">
    <property type="match status" value="1"/>
</dbReference>
<dbReference type="Gene3D" id="3.40.30.10">
    <property type="entry name" value="Glutaredoxin"/>
    <property type="match status" value="1"/>
</dbReference>
<dbReference type="SUPFAM" id="SSF52833">
    <property type="entry name" value="Thioredoxin-like"/>
    <property type="match status" value="1"/>
</dbReference>
<dbReference type="Gene3D" id="2.60.40.10">
    <property type="entry name" value="Immunoglobulins"/>
    <property type="match status" value="1"/>
</dbReference>
<dbReference type="EC" id="1.8.1.8" evidence="1"/>
<protein>
    <recommendedName>
        <fullName evidence="1">protein-disulfide reductase</fullName>
        <ecNumber evidence="1">1.8.1.8</ecNumber>
    </recommendedName>
</protein>
<keyword evidence="3" id="KW-0560">Oxidoreductase</keyword>
<feature type="domain" description="Fibronectin type-III" evidence="8">
    <location>
        <begin position="99"/>
        <end position="199"/>
    </location>
</feature>
<accession>A0A7S4K6K6</accession>
<dbReference type="InterPro" id="IPR052259">
    <property type="entry name" value="Nucleoredoxin-like"/>
</dbReference>
<dbReference type="InterPro" id="IPR012336">
    <property type="entry name" value="Thioredoxin-like_fold"/>
</dbReference>
<dbReference type="CDD" id="cd00063">
    <property type="entry name" value="FN3"/>
    <property type="match status" value="2"/>
</dbReference>
<name>A0A7S4K6K6_9STRA</name>
<dbReference type="InterPro" id="IPR036116">
    <property type="entry name" value="FN3_sf"/>
</dbReference>
<evidence type="ECO:0000259" key="9">
    <source>
        <dbReference type="PROSITE" id="PS51352"/>
    </source>
</evidence>
<dbReference type="EMBL" id="HBKQ01058801">
    <property type="protein sequence ID" value="CAE2285577.1"/>
    <property type="molecule type" value="Transcribed_RNA"/>
</dbReference>
<evidence type="ECO:0000313" key="10">
    <source>
        <dbReference type="EMBL" id="CAE2285577.1"/>
    </source>
</evidence>
<evidence type="ECO:0000259" key="8">
    <source>
        <dbReference type="PROSITE" id="PS50853"/>
    </source>
</evidence>
<dbReference type="InterPro" id="IPR003961">
    <property type="entry name" value="FN3_dom"/>
</dbReference>
<dbReference type="PANTHER" id="PTHR13871:SF96">
    <property type="entry name" value="THIOREDOXIN DOMAIN-CONTAINING PROTEIN"/>
    <property type="match status" value="1"/>
</dbReference>